<feature type="transmembrane region" description="Helical" evidence="8">
    <location>
        <begin position="84"/>
        <end position="107"/>
    </location>
</feature>
<evidence type="ECO:0000313" key="10">
    <source>
        <dbReference type="Proteomes" id="UP000315017"/>
    </source>
</evidence>
<reference evidence="9 10" key="1">
    <citation type="submission" date="2019-02" db="EMBL/GenBank/DDBJ databases">
        <title>Deep-cultivation of Planctomycetes and their phenomic and genomic characterization uncovers novel biology.</title>
        <authorList>
            <person name="Wiegand S."/>
            <person name="Jogler M."/>
            <person name="Boedeker C."/>
            <person name="Pinto D."/>
            <person name="Vollmers J."/>
            <person name="Rivas-Marin E."/>
            <person name="Kohn T."/>
            <person name="Peeters S.H."/>
            <person name="Heuer A."/>
            <person name="Rast P."/>
            <person name="Oberbeckmann S."/>
            <person name="Bunk B."/>
            <person name="Jeske O."/>
            <person name="Meyerdierks A."/>
            <person name="Storesund J.E."/>
            <person name="Kallscheuer N."/>
            <person name="Luecker S."/>
            <person name="Lage O.M."/>
            <person name="Pohl T."/>
            <person name="Merkel B.J."/>
            <person name="Hornburger P."/>
            <person name="Mueller R.-W."/>
            <person name="Bruemmer F."/>
            <person name="Labrenz M."/>
            <person name="Spormann A.M."/>
            <person name="Op den Camp H."/>
            <person name="Overmann J."/>
            <person name="Amann R."/>
            <person name="Jetten M.S.M."/>
            <person name="Mascher T."/>
            <person name="Medema M.H."/>
            <person name="Devos D.P."/>
            <person name="Kaster A.-K."/>
            <person name="Ovreas L."/>
            <person name="Rohde M."/>
            <person name="Galperin M.Y."/>
            <person name="Jogler C."/>
        </authorList>
    </citation>
    <scope>NUCLEOTIDE SEQUENCE [LARGE SCALE GENOMIC DNA]</scope>
    <source>
        <strain evidence="9 10">ETA_A8</strain>
    </source>
</reference>
<evidence type="ECO:0000256" key="6">
    <source>
        <dbReference type="ARBA" id="ARBA00023136"/>
    </source>
</evidence>
<keyword evidence="10" id="KW-1185">Reference proteome</keyword>
<protein>
    <submittedName>
        <fullName evidence="9">Sodium/pantothenate symporter</fullName>
    </submittedName>
</protein>
<evidence type="ECO:0000256" key="1">
    <source>
        <dbReference type="ARBA" id="ARBA00004141"/>
    </source>
</evidence>
<feature type="transmembrane region" description="Helical" evidence="8">
    <location>
        <begin position="456"/>
        <end position="479"/>
    </location>
</feature>
<evidence type="ECO:0000256" key="7">
    <source>
        <dbReference type="RuleBase" id="RU362091"/>
    </source>
</evidence>
<sequence length="578" mass="61327">MLELLAQAPSAADKDANYGTLIALVIFIAASVWLGTLAQRVVKKSSFVKGFFLGNRGLGAWAVALTATVQSGGTFMGFPSLVYTHGWIVALWIGSYMVVPITGFGLIGKRIAHISRHTGAITMPDLFRARFASPTLGLITSLLIIVFMSAMMVAQFKAGATVMKLAAPSGNFLSLSEDAETQSDQLYWIGLAVFSITVVGYTLIGGFLAAVWTDLFQSVMMFIGVLALLGLSLYSVGGLEKASRGAVVSAQQAAENAEARRAAKEMREPQPVSENAGLAFISGPGFSNDGRQYLPLTLAVSFFFFWPATGFASPASVTRIMACKDTRTLRRSVVLLCAYNLGIYLPLIAICICARSLMPDLEKPDEVIPRMAMKMTDGLPGGSLLAGVILAAPFGAIMATVSSYLVVISSGLVRDVYQRFINPHATDRQLQWLARCGMLTVGVIAVVLNIRPVVYLQTLVVFASGGAGACFIVPCLMLCYWRRATAVGVGAAMLSGAATMITVYTVGMFTPDPMIGPIAGLRPFYPFGFEPLIFGVLISAVVGIVVSLNSEPPAEEIVSPLFDAPPLTTEPASPSPAP</sequence>
<dbReference type="InterPro" id="IPR001734">
    <property type="entry name" value="Na/solute_symporter"/>
</dbReference>
<feature type="transmembrane region" description="Helical" evidence="8">
    <location>
        <begin position="219"/>
        <end position="237"/>
    </location>
</feature>
<feature type="transmembrane region" description="Helical" evidence="8">
    <location>
        <begin position="293"/>
        <end position="312"/>
    </location>
</feature>
<feature type="transmembrane region" description="Helical" evidence="8">
    <location>
        <begin position="186"/>
        <end position="212"/>
    </location>
</feature>
<dbReference type="RefSeq" id="WP_145085816.1">
    <property type="nucleotide sequence ID" value="NZ_CP036274.1"/>
</dbReference>
<comment type="similarity">
    <text evidence="2 7">Belongs to the sodium:solute symporter (SSF) (TC 2.A.21) family.</text>
</comment>
<dbReference type="GO" id="GO:0005886">
    <property type="term" value="C:plasma membrane"/>
    <property type="evidence" value="ECO:0007669"/>
    <property type="project" value="TreeGrafter"/>
</dbReference>
<comment type="subcellular location">
    <subcellularLocation>
        <location evidence="1">Membrane</location>
        <topology evidence="1">Multi-pass membrane protein</topology>
    </subcellularLocation>
</comment>
<evidence type="ECO:0000256" key="5">
    <source>
        <dbReference type="ARBA" id="ARBA00022989"/>
    </source>
</evidence>
<dbReference type="EMBL" id="CP036274">
    <property type="protein sequence ID" value="QDU25985.1"/>
    <property type="molecule type" value="Genomic_DNA"/>
</dbReference>
<feature type="transmembrane region" description="Helical" evidence="8">
    <location>
        <begin position="333"/>
        <end position="357"/>
    </location>
</feature>
<accession>A0A517Y6Y9</accession>
<dbReference type="PROSITE" id="PS50283">
    <property type="entry name" value="NA_SOLUT_SYMP_3"/>
    <property type="match status" value="1"/>
</dbReference>
<dbReference type="AlphaFoldDB" id="A0A517Y6Y9"/>
<keyword evidence="4 8" id="KW-0812">Transmembrane</keyword>
<organism evidence="9 10">
    <name type="scientific">Anatilimnocola aggregata</name>
    <dbReference type="NCBI Taxonomy" id="2528021"/>
    <lineage>
        <taxon>Bacteria</taxon>
        <taxon>Pseudomonadati</taxon>
        <taxon>Planctomycetota</taxon>
        <taxon>Planctomycetia</taxon>
        <taxon>Pirellulales</taxon>
        <taxon>Pirellulaceae</taxon>
        <taxon>Anatilimnocola</taxon>
    </lineage>
</organism>
<dbReference type="PANTHER" id="PTHR48086">
    <property type="entry name" value="SODIUM/PROLINE SYMPORTER-RELATED"/>
    <property type="match status" value="1"/>
</dbReference>
<keyword evidence="5 8" id="KW-1133">Transmembrane helix</keyword>
<dbReference type="Gene3D" id="1.20.1730.10">
    <property type="entry name" value="Sodium/glucose cotransporter"/>
    <property type="match status" value="1"/>
</dbReference>
<evidence type="ECO:0000256" key="8">
    <source>
        <dbReference type="SAM" id="Phobius"/>
    </source>
</evidence>
<keyword evidence="3" id="KW-0813">Transport</keyword>
<proteinExistence type="inferred from homology"/>
<evidence type="ECO:0000256" key="4">
    <source>
        <dbReference type="ARBA" id="ARBA00022692"/>
    </source>
</evidence>
<dbReference type="Pfam" id="PF00474">
    <property type="entry name" value="SSF"/>
    <property type="match status" value="1"/>
</dbReference>
<feature type="transmembrane region" description="Helical" evidence="8">
    <location>
        <begin position="486"/>
        <end position="507"/>
    </location>
</feature>
<evidence type="ECO:0000313" key="9">
    <source>
        <dbReference type="EMBL" id="QDU25985.1"/>
    </source>
</evidence>
<name>A0A517Y6Y9_9BACT</name>
<dbReference type="PANTHER" id="PTHR48086:SF4">
    <property type="entry name" value="SODIUM_PANTOTHENATE SYMPORTER"/>
    <property type="match status" value="1"/>
</dbReference>
<evidence type="ECO:0000256" key="2">
    <source>
        <dbReference type="ARBA" id="ARBA00006434"/>
    </source>
</evidence>
<feature type="transmembrane region" description="Helical" evidence="8">
    <location>
        <begin position="20"/>
        <end position="38"/>
    </location>
</feature>
<keyword evidence="6 8" id="KW-0472">Membrane</keyword>
<feature type="transmembrane region" description="Helical" evidence="8">
    <location>
        <begin position="527"/>
        <end position="548"/>
    </location>
</feature>
<dbReference type="OrthoDB" id="9810181at2"/>
<dbReference type="GO" id="GO:0015233">
    <property type="term" value="F:pantothenate transmembrane transporter activity"/>
    <property type="evidence" value="ECO:0007669"/>
    <property type="project" value="TreeGrafter"/>
</dbReference>
<feature type="transmembrane region" description="Helical" evidence="8">
    <location>
        <begin position="136"/>
        <end position="156"/>
    </location>
</feature>
<dbReference type="KEGG" id="aagg:ETAA8_10570"/>
<feature type="transmembrane region" description="Helical" evidence="8">
    <location>
        <begin position="384"/>
        <end position="412"/>
    </location>
</feature>
<gene>
    <name evidence="9" type="primary">panF</name>
    <name evidence="9" type="ORF">ETAA8_10570</name>
</gene>
<feature type="transmembrane region" description="Helical" evidence="8">
    <location>
        <begin position="58"/>
        <end position="78"/>
    </location>
</feature>
<evidence type="ECO:0000256" key="3">
    <source>
        <dbReference type="ARBA" id="ARBA00022448"/>
    </source>
</evidence>
<dbReference type="Proteomes" id="UP000315017">
    <property type="component" value="Chromosome"/>
</dbReference>
<dbReference type="InterPro" id="IPR038377">
    <property type="entry name" value="Na/Glc_symporter_sf"/>
</dbReference>
<feature type="transmembrane region" description="Helical" evidence="8">
    <location>
        <begin position="432"/>
        <end position="450"/>
    </location>
</feature>
<dbReference type="InterPro" id="IPR050277">
    <property type="entry name" value="Sodium:Solute_Symporter"/>
</dbReference>